<dbReference type="InterPro" id="IPR050311">
    <property type="entry name" value="ORC1/CDC6"/>
</dbReference>
<evidence type="ECO:0000256" key="3">
    <source>
        <dbReference type="SAM" id="MobiDB-lite"/>
    </source>
</evidence>
<evidence type="ECO:0000259" key="4">
    <source>
        <dbReference type="SMART" id="SM00382"/>
    </source>
</evidence>
<keyword evidence="2" id="KW-0235">DNA replication</keyword>
<proteinExistence type="inferred from homology"/>
<dbReference type="InterPro" id="IPR027417">
    <property type="entry name" value="P-loop_NTPase"/>
</dbReference>
<dbReference type="Gene3D" id="3.40.50.300">
    <property type="entry name" value="P-loop containing nucleotide triphosphate hydrolases"/>
    <property type="match status" value="1"/>
</dbReference>
<keyword evidence="6" id="KW-1185">Reference proteome</keyword>
<dbReference type="SUPFAM" id="SSF52540">
    <property type="entry name" value="P-loop containing nucleoside triphosphate hydrolases"/>
    <property type="match status" value="1"/>
</dbReference>
<evidence type="ECO:0000256" key="1">
    <source>
        <dbReference type="ARBA" id="ARBA00006184"/>
    </source>
</evidence>
<dbReference type="CDD" id="cd00009">
    <property type="entry name" value="AAA"/>
    <property type="match status" value="1"/>
</dbReference>
<dbReference type="OrthoDB" id="1926878at2759"/>
<dbReference type="PANTHER" id="PTHR10763">
    <property type="entry name" value="CELL DIVISION CONTROL PROTEIN 6-RELATED"/>
    <property type="match status" value="1"/>
</dbReference>
<evidence type="ECO:0000256" key="2">
    <source>
        <dbReference type="ARBA" id="ARBA00022705"/>
    </source>
</evidence>
<dbReference type="GO" id="GO:0033314">
    <property type="term" value="P:mitotic DNA replication checkpoint signaling"/>
    <property type="evidence" value="ECO:0007669"/>
    <property type="project" value="TreeGrafter"/>
</dbReference>
<organism evidence="5 6">
    <name type="scientific">Postia placenta MAD-698-R-SB12</name>
    <dbReference type="NCBI Taxonomy" id="670580"/>
    <lineage>
        <taxon>Eukaryota</taxon>
        <taxon>Fungi</taxon>
        <taxon>Dikarya</taxon>
        <taxon>Basidiomycota</taxon>
        <taxon>Agaricomycotina</taxon>
        <taxon>Agaricomycetes</taxon>
        <taxon>Polyporales</taxon>
        <taxon>Adustoporiaceae</taxon>
        <taxon>Rhodonia</taxon>
    </lineage>
</organism>
<dbReference type="GO" id="GO:0003688">
    <property type="term" value="F:DNA replication origin binding"/>
    <property type="evidence" value="ECO:0007669"/>
    <property type="project" value="TreeGrafter"/>
</dbReference>
<dbReference type="InterPro" id="IPR054425">
    <property type="entry name" value="Cdc6_ORC1-like_ATPase_lid"/>
</dbReference>
<dbReference type="Proteomes" id="UP000194127">
    <property type="component" value="Unassembled WGS sequence"/>
</dbReference>
<dbReference type="Pfam" id="PF13401">
    <property type="entry name" value="AAA_22"/>
    <property type="match status" value="1"/>
</dbReference>
<dbReference type="InterPro" id="IPR049945">
    <property type="entry name" value="AAA_22"/>
</dbReference>
<dbReference type="GO" id="GO:0005634">
    <property type="term" value="C:nucleus"/>
    <property type="evidence" value="ECO:0007669"/>
    <property type="project" value="TreeGrafter"/>
</dbReference>
<dbReference type="Pfam" id="PF22606">
    <property type="entry name" value="Cdc6-ORC-like_ATPase_lid"/>
    <property type="match status" value="1"/>
</dbReference>
<comment type="similarity">
    <text evidence="1">Belongs to the CDC6/cdc18 family.</text>
</comment>
<dbReference type="InterPro" id="IPR003593">
    <property type="entry name" value="AAA+_ATPase"/>
</dbReference>
<dbReference type="GO" id="GO:0016887">
    <property type="term" value="F:ATP hydrolysis activity"/>
    <property type="evidence" value="ECO:0007669"/>
    <property type="project" value="InterPro"/>
</dbReference>
<accession>A0A1X6NC27</accession>
<evidence type="ECO:0000313" key="6">
    <source>
        <dbReference type="Proteomes" id="UP000194127"/>
    </source>
</evidence>
<feature type="domain" description="AAA+ ATPase" evidence="4">
    <location>
        <begin position="232"/>
        <end position="385"/>
    </location>
</feature>
<name>A0A1X6NC27_9APHY</name>
<dbReference type="Gene3D" id="1.10.8.60">
    <property type="match status" value="1"/>
</dbReference>
<dbReference type="AlphaFoldDB" id="A0A1X6NC27"/>
<evidence type="ECO:0000313" key="5">
    <source>
        <dbReference type="EMBL" id="OSX66209.1"/>
    </source>
</evidence>
<dbReference type="EMBL" id="KZ110592">
    <property type="protein sequence ID" value="OSX66209.1"/>
    <property type="molecule type" value="Genomic_DNA"/>
</dbReference>
<dbReference type="GO" id="GO:0006270">
    <property type="term" value="P:DNA replication initiation"/>
    <property type="evidence" value="ECO:0007669"/>
    <property type="project" value="TreeGrafter"/>
</dbReference>
<gene>
    <name evidence="5" type="ORF">POSPLADRAFT_1068933</name>
</gene>
<protein>
    <recommendedName>
        <fullName evidence="4">AAA+ ATPase domain-containing protein</fullName>
    </recommendedName>
</protein>
<dbReference type="GeneID" id="36327277"/>
<reference evidence="5 6" key="1">
    <citation type="submission" date="2017-04" db="EMBL/GenBank/DDBJ databases">
        <title>Genome Sequence of the Model Brown-Rot Fungus Postia placenta SB12.</title>
        <authorList>
            <consortium name="DOE Joint Genome Institute"/>
            <person name="Gaskell J."/>
            <person name="Kersten P."/>
            <person name="Larrondo L.F."/>
            <person name="Canessa P."/>
            <person name="Martinez D."/>
            <person name="Hibbett D."/>
            <person name="Schmoll M."/>
            <person name="Kubicek C.P."/>
            <person name="Martinez A.T."/>
            <person name="Yadav J."/>
            <person name="Master E."/>
            <person name="Magnuson J.K."/>
            <person name="James T."/>
            <person name="Yaver D."/>
            <person name="Berka R."/>
            <person name="Labutti K."/>
            <person name="Lipzen A."/>
            <person name="Aerts A."/>
            <person name="Barry K."/>
            <person name="Henrissat B."/>
            <person name="Blanchette R."/>
            <person name="Grigoriev I."/>
            <person name="Cullen D."/>
        </authorList>
    </citation>
    <scope>NUCLEOTIDE SEQUENCE [LARGE SCALE GENOMIC DNA]</scope>
    <source>
        <strain evidence="5 6">MAD-698-R-SB12</strain>
    </source>
</reference>
<feature type="region of interest" description="Disordered" evidence="3">
    <location>
        <begin position="698"/>
        <end position="717"/>
    </location>
</feature>
<dbReference type="RefSeq" id="XP_024343003.1">
    <property type="nucleotide sequence ID" value="XM_024482327.1"/>
</dbReference>
<dbReference type="SMART" id="SM00382">
    <property type="entry name" value="AAA"/>
    <property type="match status" value="1"/>
</dbReference>
<sequence length="717" mass="76863">MPPAAATNLPCGMDADSTPCVYARRDDRDATASLFSAVPAQTRPRGFRRSPRVTRSGTVLGKRAHQLTTEPSTQPQCDGLDGHLLMTPDPTPNPKRVRTSVSVLDGDGNKENIPPYIGEILGISPSPRSMRSLRRRSTEIIASADSRNLRRHASMSNIRALPATPASAMGSLSLATPPSTPPSLLPLHVRARALLRPTCNDATHIAGRQSERDIIQSFIEPFLRSREVIEDCPPVLYISGAPGTGKTALVNAIVRPFLIDADEFVKVVSINCMALDGVESVWARISEALGEDTYAKTVRRNRKQKESALSFVGRFLALSDVKCILVLDEMDHVISSQQELSTVFSLARQYPGKIRIIGVANTHTLTSSSSSTLSVESMKDVKTIHFAPYTPKQLLEILMSRLTPLSEASAEAEHRAKAFLPSQTLSLLTKKIAAQTGDVRAVFEVLRGAIDLAVAATTTSDVLDAPPPVVTPSHILIALKAHASANVASPSIKPSMASISTRKISDSETVTKVQELGLHSRLALLSMMLARKRLEAGLPLSASTSVTATRTPVKRSTSVNTLATSNKANALDANCLHAFYSTILTRGEGSPFVPVSRSEFGDLLGVLETVGLLMLSSGSISPSSPSKGGKRGLSRSTSFNLHASNAATQDVRFVEGTRLEEIARGLGISDAQTDAATNIREEEVRAIWHRECSRISKDAKTSISPSKADLIEGATTS</sequence>
<dbReference type="PANTHER" id="PTHR10763:SF26">
    <property type="entry name" value="CELL DIVISION CONTROL PROTEIN 6 HOMOLOG"/>
    <property type="match status" value="1"/>
</dbReference>
<dbReference type="STRING" id="670580.A0A1X6NC27"/>